<evidence type="ECO:0000313" key="3">
    <source>
        <dbReference type="Proteomes" id="UP000618795"/>
    </source>
</evidence>
<feature type="chain" id="PRO_5037779828" description="Secreted protein" evidence="1">
    <location>
        <begin position="29"/>
        <end position="136"/>
    </location>
</feature>
<reference evidence="2" key="1">
    <citation type="journal article" date="2014" name="Int. J. Syst. Evol. Microbiol.">
        <title>Complete genome sequence of Corynebacterium casei LMG S-19264T (=DSM 44701T), isolated from a smear-ripened cheese.</title>
        <authorList>
            <consortium name="US DOE Joint Genome Institute (JGI-PGF)"/>
            <person name="Walter F."/>
            <person name="Albersmeier A."/>
            <person name="Kalinowski J."/>
            <person name="Ruckert C."/>
        </authorList>
    </citation>
    <scope>NUCLEOTIDE SEQUENCE</scope>
    <source>
        <strain evidence="2">JCM 4369</strain>
    </source>
</reference>
<dbReference type="EMBL" id="BMTD01000002">
    <property type="protein sequence ID" value="GGU80018.1"/>
    <property type="molecule type" value="Genomic_DNA"/>
</dbReference>
<comment type="caution">
    <text evidence="2">The sequence shown here is derived from an EMBL/GenBank/DDBJ whole genome shotgun (WGS) entry which is preliminary data.</text>
</comment>
<proteinExistence type="predicted"/>
<dbReference type="Proteomes" id="UP000618795">
    <property type="component" value="Unassembled WGS sequence"/>
</dbReference>
<evidence type="ECO:0000256" key="1">
    <source>
        <dbReference type="SAM" id="SignalP"/>
    </source>
</evidence>
<evidence type="ECO:0000313" key="2">
    <source>
        <dbReference type="EMBL" id="GGU80018.1"/>
    </source>
</evidence>
<protein>
    <recommendedName>
        <fullName evidence="4">Secreted protein</fullName>
    </recommendedName>
</protein>
<dbReference type="AlphaFoldDB" id="A0A918I6X1"/>
<name>A0A918I6X1_9ACTN</name>
<feature type="signal peptide" evidence="1">
    <location>
        <begin position="1"/>
        <end position="28"/>
    </location>
</feature>
<keyword evidence="1" id="KW-0732">Signal</keyword>
<keyword evidence="3" id="KW-1185">Reference proteome</keyword>
<accession>A0A918I6X1</accession>
<sequence>MRVTRNRLLGVALAAVTSVGIASSPAFAGVNTPHSYGYGACSRTSEGWFVADGDSFYLRDTCADNFSAALEVDVAPLKGDEGYDFIVWNNGGRGTIQFENSHNFPEGRKICVKAGIGHPQPGGEMGGYGRWECGET</sequence>
<organism evidence="2 3">
    <name type="scientific">Streptomyces filipinensis</name>
    <dbReference type="NCBI Taxonomy" id="66887"/>
    <lineage>
        <taxon>Bacteria</taxon>
        <taxon>Bacillati</taxon>
        <taxon>Actinomycetota</taxon>
        <taxon>Actinomycetes</taxon>
        <taxon>Kitasatosporales</taxon>
        <taxon>Streptomycetaceae</taxon>
        <taxon>Streptomyces</taxon>
    </lineage>
</organism>
<reference evidence="2" key="2">
    <citation type="submission" date="2020-09" db="EMBL/GenBank/DDBJ databases">
        <authorList>
            <person name="Sun Q."/>
            <person name="Ohkuma M."/>
        </authorList>
    </citation>
    <scope>NUCLEOTIDE SEQUENCE</scope>
    <source>
        <strain evidence="2">JCM 4369</strain>
    </source>
</reference>
<gene>
    <name evidence="2" type="ORF">GCM10010260_10230</name>
</gene>
<evidence type="ECO:0008006" key="4">
    <source>
        <dbReference type="Google" id="ProtNLM"/>
    </source>
</evidence>